<evidence type="ECO:0000256" key="1">
    <source>
        <dbReference type="ARBA" id="ARBA00008766"/>
    </source>
</evidence>
<dbReference type="GO" id="GO:0030145">
    <property type="term" value="F:manganese ion binding"/>
    <property type="evidence" value="ECO:0007669"/>
    <property type="project" value="InterPro"/>
</dbReference>
<dbReference type="PANTHER" id="PTHR43226">
    <property type="entry name" value="XAA-PRO AMINOPEPTIDASE 3"/>
    <property type="match status" value="1"/>
</dbReference>
<evidence type="ECO:0000313" key="5">
    <source>
        <dbReference type="EMBL" id="KAE9531235.1"/>
    </source>
</evidence>
<dbReference type="SMART" id="SM01011">
    <property type="entry name" value="AMP_N"/>
    <property type="match status" value="1"/>
</dbReference>
<protein>
    <recommendedName>
        <fullName evidence="4">Aminopeptidase P N-terminal domain-containing protein</fullName>
    </recommendedName>
</protein>
<dbReference type="AlphaFoldDB" id="A0A6G0TDR6"/>
<gene>
    <name evidence="5" type="ORF">AGLY_010441</name>
</gene>
<dbReference type="GO" id="GO:0070006">
    <property type="term" value="F:metalloaminopeptidase activity"/>
    <property type="evidence" value="ECO:0007669"/>
    <property type="project" value="InterPro"/>
</dbReference>
<dbReference type="InterPro" id="IPR052433">
    <property type="entry name" value="X-Pro_dipept-like"/>
</dbReference>
<dbReference type="Pfam" id="PF05195">
    <property type="entry name" value="AMP_N"/>
    <property type="match status" value="1"/>
</dbReference>
<dbReference type="Proteomes" id="UP000475862">
    <property type="component" value="Unassembled WGS sequence"/>
</dbReference>
<keyword evidence="6" id="KW-1185">Reference proteome</keyword>
<dbReference type="InterPro" id="IPR029149">
    <property type="entry name" value="Creatin/AminoP/Spt16_N"/>
</dbReference>
<dbReference type="InterPro" id="IPR007865">
    <property type="entry name" value="Aminopep_P_N"/>
</dbReference>
<accession>A0A6G0TDR6</accession>
<evidence type="ECO:0000256" key="2">
    <source>
        <dbReference type="ARBA" id="ARBA00022723"/>
    </source>
</evidence>
<dbReference type="EMBL" id="VYZN01000041">
    <property type="protein sequence ID" value="KAE9531235.1"/>
    <property type="molecule type" value="Genomic_DNA"/>
</dbReference>
<organism evidence="5 6">
    <name type="scientific">Aphis glycines</name>
    <name type="common">Soybean aphid</name>
    <dbReference type="NCBI Taxonomy" id="307491"/>
    <lineage>
        <taxon>Eukaryota</taxon>
        <taxon>Metazoa</taxon>
        <taxon>Ecdysozoa</taxon>
        <taxon>Arthropoda</taxon>
        <taxon>Hexapoda</taxon>
        <taxon>Insecta</taxon>
        <taxon>Pterygota</taxon>
        <taxon>Neoptera</taxon>
        <taxon>Paraneoptera</taxon>
        <taxon>Hemiptera</taxon>
        <taxon>Sternorrhyncha</taxon>
        <taxon>Aphidomorpha</taxon>
        <taxon>Aphidoidea</taxon>
        <taxon>Aphididae</taxon>
        <taxon>Aphidini</taxon>
        <taxon>Aphis</taxon>
        <taxon>Aphis</taxon>
    </lineage>
</organism>
<comment type="caution">
    <text evidence="5">The sequence shown here is derived from an EMBL/GenBank/DDBJ whole genome shotgun (WGS) entry which is preliminary data.</text>
</comment>
<dbReference type="GO" id="GO:0005739">
    <property type="term" value="C:mitochondrion"/>
    <property type="evidence" value="ECO:0007669"/>
    <property type="project" value="TreeGrafter"/>
</dbReference>
<feature type="domain" description="Aminopeptidase P N-terminal" evidence="4">
    <location>
        <begin position="63"/>
        <end position="180"/>
    </location>
</feature>
<evidence type="ECO:0000259" key="4">
    <source>
        <dbReference type="SMART" id="SM01011"/>
    </source>
</evidence>
<evidence type="ECO:0000256" key="3">
    <source>
        <dbReference type="ARBA" id="ARBA00022801"/>
    </source>
</evidence>
<keyword evidence="3" id="KW-0378">Hydrolase</keyword>
<comment type="similarity">
    <text evidence="1">Belongs to the peptidase M24B family.</text>
</comment>
<dbReference type="OrthoDB" id="4215474at2759"/>
<dbReference type="Gene3D" id="3.40.350.10">
    <property type="entry name" value="Creatinase/prolidase N-terminal domain"/>
    <property type="match status" value="1"/>
</dbReference>
<name>A0A6G0TDR6_APHGL</name>
<reference evidence="5 6" key="1">
    <citation type="submission" date="2019-08" db="EMBL/GenBank/DDBJ databases">
        <title>The genome of the soybean aphid Biotype 1, its phylome, world population structure and adaptation to the North American continent.</title>
        <authorList>
            <person name="Giordano R."/>
            <person name="Donthu R.K."/>
            <person name="Hernandez A.G."/>
            <person name="Wright C.L."/>
            <person name="Zimin A.V."/>
        </authorList>
    </citation>
    <scope>NUCLEOTIDE SEQUENCE [LARGE SCALE GENOMIC DNA]</scope>
    <source>
        <tissue evidence="5">Whole aphids</tissue>
    </source>
</reference>
<dbReference type="GO" id="GO:0006508">
    <property type="term" value="P:proteolysis"/>
    <property type="evidence" value="ECO:0007669"/>
    <property type="project" value="TreeGrafter"/>
</dbReference>
<sequence>MYPHTRLLCLSSYAGKLTEFWSNSRCIHQMSMKNIVKTPLVCGQPTEESHPHLVMKGELVPGIQKEEFMIRRRNLIESVLSTRKDFYHVIVIPSAIRQYMSDHIPYPFRQNTDFLYFSGCQETDCALVICGNSVDNFTSTLFLKPYDPQSELWNGPSTKAECAPLIFGVDDGKTLPQLSEFINV</sequence>
<keyword evidence="2" id="KW-0479">Metal-binding</keyword>
<dbReference type="SUPFAM" id="SSF53092">
    <property type="entry name" value="Creatinase/prolidase N-terminal domain"/>
    <property type="match status" value="1"/>
</dbReference>
<proteinExistence type="inferred from homology"/>
<dbReference type="PANTHER" id="PTHR43226:SF4">
    <property type="entry name" value="XAA-PRO AMINOPEPTIDASE 3"/>
    <property type="match status" value="1"/>
</dbReference>
<evidence type="ECO:0000313" key="6">
    <source>
        <dbReference type="Proteomes" id="UP000475862"/>
    </source>
</evidence>